<dbReference type="Proteomes" id="UP001146120">
    <property type="component" value="Unassembled WGS sequence"/>
</dbReference>
<dbReference type="Pfam" id="PF25273">
    <property type="entry name" value="DUF7869"/>
    <property type="match status" value="1"/>
</dbReference>
<dbReference type="PANTHER" id="PTHR34415:SF1">
    <property type="entry name" value="INTEGRASE CATALYTIC DOMAIN-CONTAINING PROTEIN"/>
    <property type="match status" value="1"/>
</dbReference>
<protein>
    <recommendedName>
        <fullName evidence="2">DUF7869 domain-containing protein</fullName>
    </recommendedName>
</protein>
<comment type="caution">
    <text evidence="3">The sequence shown here is derived from an EMBL/GenBank/DDBJ whole genome shotgun (WGS) entry which is preliminary data.</text>
</comment>
<evidence type="ECO:0000259" key="2">
    <source>
        <dbReference type="Pfam" id="PF25273"/>
    </source>
</evidence>
<feature type="domain" description="DUF7869" evidence="2">
    <location>
        <begin position="333"/>
        <end position="477"/>
    </location>
</feature>
<organism evidence="3 4">
    <name type="scientific">Lagenidium giganteum</name>
    <dbReference type="NCBI Taxonomy" id="4803"/>
    <lineage>
        <taxon>Eukaryota</taxon>
        <taxon>Sar</taxon>
        <taxon>Stramenopiles</taxon>
        <taxon>Oomycota</taxon>
        <taxon>Peronosporomycetes</taxon>
        <taxon>Pythiales</taxon>
        <taxon>Pythiaceae</taxon>
    </lineage>
</organism>
<reference evidence="3" key="1">
    <citation type="submission" date="2022-11" db="EMBL/GenBank/DDBJ databases">
        <authorList>
            <person name="Morgan W.R."/>
            <person name="Tartar A."/>
        </authorList>
    </citation>
    <scope>NUCLEOTIDE SEQUENCE</scope>
    <source>
        <strain evidence="3">ARSEF 373</strain>
    </source>
</reference>
<keyword evidence="4" id="KW-1185">Reference proteome</keyword>
<dbReference type="InterPro" id="IPR057191">
    <property type="entry name" value="DUF7869"/>
</dbReference>
<feature type="region of interest" description="Disordered" evidence="1">
    <location>
        <begin position="1"/>
        <end position="36"/>
    </location>
</feature>
<accession>A0AAV2YNB4</accession>
<reference evidence="3" key="2">
    <citation type="journal article" date="2023" name="Microbiol Resour">
        <title>Decontamination and Annotation of the Draft Genome Sequence of the Oomycete Lagenidium giganteum ARSEF 373.</title>
        <authorList>
            <person name="Morgan W.R."/>
            <person name="Tartar A."/>
        </authorList>
    </citation>
    <scope>NUCLEOTIDE SEQUENCE</scope>
    <source>
        <strain evidence="3">ARSEF 373</strain>
    </source>
</reference>
<dbReference type="PANTHER" id="PTHR34415">
    <property type="entry name" value="INTEGRASE CATALYTIC DOMAIN-CONTAINING PROTEIN"/>
    <property type="match status" value="1"/>
</dbReference>
<feature type="compositionally biased region" description="Acidic residues" evidence="1">
    <location>
        <begin position="7"/>
        <end position="36"/>
    </location>
</feature>
<feature type="non-terminal residue" evidence="3">
    <location>
        <position position="1"/>
    </location>
</feature>
<evidence type="ECO:0000313" key="3">
    <source>
        <dbReference type="EMBL" id="DAZ94956.1"/>
    </source>
</evidence>
<dbReference type="EMBL" id="DAKRPA010000225">
    <property type="protein sequence ID" value="DAZ94956.1"/>
    <property type="molecule type" value="Genomic_DNA"/>
</dbReference>
<gene>
    <name evidence="3" type="ORF">N0F65_000335</name>
</gene>
<sequence>SDAPLSDVEEVTEPDSDFDDEELSSEEDDISGEDTVSDEIIGDQRARIQNKTCSQDCLAGKDDLLIQFLRSILSLTKRERKVSLMATLTLLLQSDLTKSRRGKGITNRTVYVVPFVGTVCRDCFLRLYDMSLSTLSRMRRELEEGTFCPPVHGGRGNRNKVQIDVSGLVSWYQDVAMTVGEVAPVRVRRVQRRDGKIVRYTHTEQYTFLPAHLTWSTLHEQFKLYVTNERINTHLPSKDAFRKILTKKSPLIRIRTPRSNVCDTCSICKSTMTPQTTTDGCHGVVWDTHDASTAHATPSGWYFLSLISVNMFGVHCANDNYQYSYIYTERKGRKGANEFLSMVHRVLKVVIENIGTPRRRPWLQLWRADKNNCAIRFFVLLAQLGWFRHIPYKFMVKGHTKNSCDRGFGHVRKKLARSDCWTLADIANVVKEAASSSRALLLEDVDNVFLNFTEMAAELYRNLPAIKKYQLFSMDSARPGIVECRVLPDDEPVLMYKSRTTA</sequence>
<evidence type="ECO:0000256" key="1">
    <source>
        <dbReference type="SAM" id="MobiDB-lite"/>
    </source>
</evidence>
<proteinExistence type="predicted"/>
<name>A0AAV2YNB4_9STRA</name>
<dbReference type="AlphaFoldDB" id="A0AAV2YNB4"/>
<evidence type="ECO:0000313" key="4">
    <source>
        <dbReference type="Proteomes" id="UP001146120"/>
    </source>
</evidence>